<dbReference type="PANTHER" id="PTHR10634:SF27">
    <property type="entry name" value="AN1-TYPE ZINC FINGER PROTEIN 6 ISOFORM 1"/>
    <property type="match status" value="1"/>
</dbReference>
<dbReference type="SMART" id="SM00154">
    <property type="entry name" value="ZnF_AN1"/>
    <property type="match status" value="1"/>
</dbReference>
<evidence type="ECO:0000256" key="4">
    <source>
        <dbReference type="SAM" id="MobiDB-lite"/>
    </source>
</evidence>
<dbReference type="Gene3D" id="4.10.1110.10">
    <property type="entry name" value="AN1-like Zinc finger"/>
    <property type="match status" value="1"/>
</dbReference>
<keyword evidence="2" id="KW-0863">Zinc-finger</keyword>
<gene>
    <name evidence="6" type="ORF">CPAV1605_123</name>
</gene>
<keyword evidence="1" id="KW-0479">Metal-binding</keyword>
<dbReference type="SUPFAM" id="SSF118310">
    <property type="entry name" value="AN1-like Zinc finger"/>
    <property type="match status" value="1"/>
</dbReference>
<dbReference type="InterPro" id="IPR000058">
    <property type="entry name" value="Znf_AN1"/>
</dbReference>
<evidence type="ECO:0000256" key="2">
    <source>
        <dbReference type="ARBA" id="ARBA00022771"/>
    </source>
</evidence>
<protein>
    <recommendedName>
        <fullName evidence="5">AN1-type domain-containing protein</fullName>
    </recommendedName>
</protein>
<evidence type="ECO:0000256" key="1">
    <source>
        <dbReference type="ARBA" id="ARBA00022723"/>
    </source>
</evidence>
<evidence type="ECO:0000313" key="6">
    <source>
        <dbReference type="EMBL" id="VVU94401.1"/>
    </source>
</evidence>
<dbReference type="PANTHER" id="PTHR10634">
    <property type="entry name" value="AN1-TYPE ZINC FINGER PROTEIN"/>
    <property type="match status" value="1"/>
</dbReference>
<feature type="compositionally biased region" description="Basic residues" evidence="4">
    <location>
        <begin position="39"/>
        <end position="48"/>
    </location>
</feature>
<dbReference type="Pfam" id="PF01428">
    <property type="entry name" value="zf-AN1"/>
    <property type="match status" value="1"/>
</dbReference>
<proteinExistence type="predicted"/>
<dbReference type="AlphaFoldDB" id="A0A5E8CGU5"/>
<dbReference type="GO" id="GO:0008270">
    <property type="term" value="F:zinc ion binding"/>
    <property type="evidence" value="ECO:0007669"/>
    <property type="project" value="UniProtKB-KW"/>
</dbReference>
<evidence type="ECO:0000259" key="5">
    <source>
        <dbReference type="PROSITE" id="PS51039"/>
    </source>
</evidence>
<dbReference type="PROSITE" id="PS51039">
    <property type="entry name" value="ZF_AN1"/>
    <property type="match status" value="1"/>
</dbReference>
<feature type="domain" description="AN1-type" evidence="5">
    <location>
        <begin position="45"/>
        <end position="93"/>
    </location>
</feature>
<feature type="region of interest" description="Disordered" evidence="4">
    <location>
        <begin position="25"/>
        <end position="48"/>
    </location>
</feature>
<accession>A0A5E8CGU5</accession>
<dbReference type="EMBL" id="CABVLZ010000001">
    <property type="protein sequence ID" value="VVU94401.1"/>
    <property type="molecule type" value="Genomic_DNA"/>
</dbReference>
<sequence>MDNFQLNNESTCLNKNIVVANIDEKSPQITPNNEEQIKKEKKSKKSKKPRCFVCNKKTGLIPYKCRCGEDKLFCAKHRYPEQHACTYDWKNHAKENIMKQNPKIVADKFGGNRIN</sequence>
<organism evidence="6">
    <name type="scientific">seawater metagenome</name>
    <dbReference type="NCBI Taxonomy" id="1561972"/>
    <lineage>
        <taxon>unclassified sequences</taxon>
        <taxon>metagenomes</taxon>
        <taxon>ecological metagenomes</taxon>
    </lineage>
</organism>
<dbReference type="InterPro" id="IPR035896">
    <property type="entry name" value="AN1-like_Znf"/>
</dbReference>
<evidence type="ECO:0000256" key="3">
    <source>
        <dbReference type="ARBA" id="ARBA00022833"/>
    </source>
</evidence>
<name>A0A5E8CGU5_9ZZZZ</name>
<dbReference type="InterPro" id="IPR050652">
    <property type="entry name" value="AN1_A20_ZnFinger"/>
</dbReference>
<reference evidence="6" key="1">
    <citation type="submission" date="2019-09" db="EMBL/GenBank/DDBJ databases">
        <authorList>
            <person name="Needham M D."/>
        </authorList>
    </citation>
    <scope>NUCLEOTIDE SEQUENCE</scope>
</reference>
<keyword evidence="3" id="KW-0862">Zinc</keyword>